<dbReference type="Gramene" id="OIT05565">
    <property type="protein sequence ID" value="OIT05565"/>
    <property type="gene ID" value="A4A49_29926"/>
</dbReference>
<sequence length="66" mass="7662">MPYTLKDAYVSWCGRSGTLQKDISYYIGLHSVDLVEIKESEMLVFPPILFEMFDECIFLVFSQICT</sequence>
<proteinExistence type="predicted"/>
<comment type="caution">
    <text evidence="1">The sequence shown here is derived from an EMBL/GenBank/DDBJ whole genome shotgun (WGS) entry which is preliminary data.</text>
</comment>
<protein>
    <submittedName>
        <fullName evidence="1">Uncharacterized protein</fullName>
    </submittedName>
</protein>
<dbReference type="Proteomes" id="UP000187609">
    <property type="component" value="Unassembled WGS sequence"/>
</dbReference>
<gene>
    <name evidence="1" type="ORF">A4A49_29926</name>
</gene>
<evidence type="ECO:0000313" key="2">
    <source>
        <dbReference type="Proteomes" id="UP000187609"/>
    </source>
</evidence>
<accession>A0A1J6IKC0</accession>
<name>A0A1J6IKC0_NICAT</name>
<keyword evidence="2" id="KW-1185">Reference proteome</keyword>
<dbReference type="EMBL" id="MJEQ01037184">
    <property type="protein sequence ID" value="OIT05565.1"/>
    <property type="molecule type" value="Genomic_DNA"/>
</dbReference>
<dbReference type="AlphaFoldDB" id="A0A1J6IKC0"/>
<organism evidence="1 2">
    <name type="scientific">Nicotiana attenuata</name>
    <name type="common">Coyote tobacco</name>
    <dbReference type="NCBI Taxonomy" id="49451"/>
    <lineage>
        <taxon>Eukaryota</taxon>
        <taxon>Viridiplantae</taxon>
        <taxon>Streptophyta</taxon>
        <taxon>Embryophyta</taxon>
        <taxon>Tracheophyta</taxon>
        <taxon>Spermatophyta</taxon>
        <taxon>Magnoliopsida</taxon>
        <taxon>eudicotyledons</taxon>
        <taxon>Gunneridae</taxon>
        <taxon>Pentapetalae</taxon>
        <taxon>asterids</taxon>
        <taxon>lamiids</taxon>
        <taxon>Solanales</taxon>
        <taxon>Solanaceae</taxon>
        <taxon>Nicotianoideae</taxon>
        <taxon>Nicotianeae</taxon>
        <taxon>Nicotiana</taxon>
    </lineage>
</organism>
<evidence type="ECO:0000313" key="1">
    <source>
        <dbReference type="EMBL" id="OIT05565.1"/>
    </source>
</evidence>
<reference evidence="1" key="1">
    <citation type="submission" date="2016-11" db="EMBL/GenBank/DDBJ databases">
        <title>The genome of Nicotiana attenuata.</title>
        <authorList>
            <person name="Xu S."/>
            <person name="Brockmoeller T."/>
            <person name="Gaquerel E."/>
            <person name="Navarro A."/>
            <person name="Kuhl H."/>
            <person name="Gase K."/>
            <person name="Ling Z."/>
            <person name="Zhou W."/>
            <person name="Kreitzer C."/>
            <person name="Stanke M."/>
            <person name="Tang H."/>
            <person name="Lyons E."/>
            <person name="Pandey P."/>
            <person name="Pandey S.P."/>
            <person name="Timmermann B."/>
            <person name="Baldwin I.T."/>
        </authorList>
    </citation>
    <scope>NUCLEOTIDE SEQUENCE [LARGE SCALE GENOMIC DNA]</scope>
    <source>
        <strain evidence="1">UT</strain>
    </source>
</reference>